<gene>
    <name evidence="2" type="ORF">STAFG_0752</name>
</gene>
<sequence>MELPALGGVTREGPGLGCRRRPGPFGATPSPSHHGHTHITRAPGSACAAR</sequence>
<dbReference type="HOGENOM" id="CLU_3122966_0_0_11"/>
<name>S4MRP4_9ACTN</name>
<organism evidence="2 3">
    <name type="scientific">Streptomyces afghaniensis 772</name>
    <dbReference type="NCBI Taxonomy" id="1283301"/>
    <lineage>
        <taxon>Bacteria</taxon>
        <taxon>Bacillati</taxon>
        <taxon>Actinomycetota</taxon>
        <taxon>Actinomycetes</taxon>
        <taxon>Kitasatosporales</taxon>
        <taxon>Streptomycetaceae</taxon>
        <taxon>Streptomyces</taxon>
    </lineage>
</organism>
<comment type="caution">
    <text evidence="2">The sequence shown here is derived from an EMBL/GenBank/DDBJ whole genome shotgun (WGS) entry which is preliminary data.</text>
</comment>
<dbReference type="Proteomes" id="UP000015001">
    <property type="component" value="Unassembled WGS sequence"/>
</dbReference>
<protein>
    <submittedName>
        <fullName evidence="2">Uncharacterized protein</fullName>
    </submittedName>
</protein>
<dbReference type="AlphaFoldDB" id="S4MRP4"/>
<proteinExistence type="predicted"/>
<evidence type="ECO:0000313" key="3">
    <source>
        <dbReference type="Proteomes" id="UP000015001"/>
    </source>
</evidence>
<reference evidence="2 3" key="1">
    <citation type="submission" date="2013-02" db="EMBL/GenBank/DDBJ databases">
        <title>Draft Genome Sequence of Streptomyces afghaniensis, Which Produces Compounds of the Julimycin B-Complex.</title>
        <authorList>
            <person name="Gruening B.A."/>
            <person name="Praeg A."/>
            <person name="Erxleben A."/>
            <person name="Guenther S."/>
            <person name="Fiedler H.-P."/>
            <person name="Goodfellow M."/>
            <person name="Mueller M."/>
        </authorList>
    </citation>
    <scope>NUCLEOTIDE SEQUENCE [LARGE SCALE GENOMIC DNA]</scope>
    <source>
        <strain evidence="2 3">772</strain>
    </source>
</reference>
<keyword evidence="3" id="KW-1185">Reference proteome</keyword>
<dbReference type="EMBL" id="AOPY01001275">
    <property type="protein sequence ID" value="EPJ42193.1"/>
    <property type="molecule type" value="Genomic_DNA"/>
</dbReference>
<dbReference type="PATRIC" id="fig|1283301.3.peg.734"/>
<accession>S4MRP4</accession>
<evidence type="ECO:0000256" key="1">
    <source>
        <dbReference type="SAM" id="MobiDB-lite"/>
    </source>
</evidence>
<feature type="region of interest" description="Disordered" evidence="1">
    <location>
        <begin position="1"/>
        <end position="50"/>
    </location>
</feature>
<evidence type="ECO:0000313" key="2">
    <source>
        <dbReference type="EMBL" id="EPJ42193.1"/>
    </source>
</evidence>